<name>A0A1E7FA19_9STRA</name>
<feature type="domain" description="MYND-type" evidence="6">
    <location>
        <begin position="583"/>
        <end position="625"/>
    </location>
</feature>
<evidence type="ECO:0000256" key="4">
    <source>
        <dbReference type="PROSITE-ProRule" id="PRU00134"/>
    </source>
</evidence>
<keyword evidence="1" id="KW-0479">Metal-binding</keyword>
<evidence type="ECO:0000313" key="7">
    <source>
        <dbReference type="EMBL" id="OEU14865.1"/>
    </source>
</evidence>
<evidence type="ECO:0000259" key="6">
    <source>
        <dbReference type="PROSITE" id="PS50865"/>
    </source>
</evidence>
<dbReference type="InterPro" id="IPR002893">
    <property type="entry name" value="Znf_MYND"/>
</dbReference>
<gene>
    <name evidence="7" type="ORF">FRACYDRAFT_241422</name>
</gene>
<dbReference type="Gene3D" id="6.10.140.2220">
    <property type="match status" value="1"/>
</dbReference>
<evidence type="ECO:0000256" key="3">
    <source>
        <dbReference type="ARBA" id="ARBA00022833"/>
    </source>
</evidence>
<reference evidence="7 8" key="1">
    <citation type="submission" date="2016-09" db="EMBL/GenBank/DDBJ databases">
        <title>Extensive genetic diversity and differential bi-allelic expression allows diatom success in the polar Southern Ocean.</title>
        <authorList>
            <consortium name="DOE Joint Genome Institute"/>
            <person name="Mock T."/>
            <person name="Otillar R.P."/>
            <person name="Strauss J."/>
            <person name="Dupont C."/>
            <person name="Frickenhaus S."/>
            <person name="Maumus F."/>
            <person name="Mcmullan M."/>
            <person name="Sanges R."/>
            <person name="Schmutz J."/>
            <person name="Toseland A."/>
            <person name="Valas R."/>
            <person name="Veluchamy A."/>
            <person name="Ward B.J."/>
            <person name="Allen A."/>
            <person name="Barry K."/>
            <person name="Falciatore A."/>
            <person name="Ferrante M."/>
            <person name="Fortunato A.E."/>
            <person name="Gloeckner G."/>
            <person name="Gruber A."/>
            <person name="Hipkin R."/>
            <person name="Janech M."/>
            <person name="Kroth P."/>
            <person name="Leese F."/>
            <person name="Lindquist E."/>
            <person name="Lyon B.R."/>
            <person name="Martin J."/>
            <person name="Mayer C."/>
            <person name="Parker M."/>
            <person name="Quesneville H."/>
            <person name="Raymond J."/>
            <person name="Uhlig C."/>
            <person name="Valentin K.U."/>
            <person name="Worden A.Z."/>
            <person name="Armbrust E.V."/>
            <person name="Bowler C."/>
            <person name="Green B."/>
            <person name="Moulton V."/>
            <person name="Van Oosterhout C."/>
            <person name="Grigoriev I."/>
        </authorList>
    </citation>
    <scope>NUCLEOTIDE SEQUENCE [LARGE SCALE GENOMIC DNA]</scope>
    <source>
        <strain evidence="7 8">CCMP1102</strain>
    </source>
</reference>
<evidence type="ECO:0000313" key="8">
    <source>
        <dbReference type="Proteomes" id="UP000095751"/>
    </source>
</evidence>
<feature type="region of interest" description="Disordered" evidence="5">
    <location>
        <begin position="554"/>
        <end position="573"/>
    </location>
</feature>
<dbReference type="AlphaFoldDB" id="A0A1E7FA19"/>
<dbReference type="Proteomes" id="UP000095751">
    <property type="component" value="Unassembled WGS sequence"/>
</dbReference>
<organism evidence="7 8">
    <name type="scientific">Fragilariopsis cylindrus CCMP1102</name>
    <dbReference type="NCBI Taxonomy" id="635003"/>
    <lineage>
        <taxon>Eukaryota</taxon>
        <taxon>Sar</taxon>
        <taxon>Stramenopiles</taxon>
        <taxon>Ochrophyta</taxon>
        <taxon>Bacillariophyta</taxon>
        <taxon>Bacillariophyceae</taxon>
        <taxon>Bacillariophycidae</taxon>
        <taxon>Bacillariales</taxon>
        <taxon>Bacillariaceae</taxon>
        <taxon>Fragilariopsis</taxon>
    </lineage>
</organism>
<evidence type="ECO:0000256" key="2">
    <source>
        <dbReference type="ARBA" id="ARBA00022771"/>
    </source>
</evidence>
<dbReference type="EMBL" id="KV784360">
    <property type="protein sequence ID" value="OEU14865.1"/>
    <property type="molecule type" value="Genomic_DNA"/>
</dbReference>
<sequence length="805" mass="90094">MSTSASTSTSIATAIKSYLNNKWGKENPIKVVNDISKGKLLPTQSLLISKNRQYRYEIIKAGGIDKILEFVLQSNQDFMDVLPSASEEEEDEDDSLYVTCPSLWIEILSCFCQDGFLNSQSPASSSSSPLQPLAAVQLEELQKEIQYKVMNNISGLFQDMSPEYFKSNNVTPKLFGSKDYWIKSLFPFSALLSNLLTSTSNNGTMGNFLIKQPKIKQFLLQITYLDFAFDSDFDSDNNNNNQVMIDIVGFQKKKNRSDNNRISKVDIIGSSQSYCAVAIKTLTDNAEKQAVAQMTTSSNVNNKKYALLGEFAVTPIIVYPTTTDDNDNNNKNYGGSFLRFGTGLIALLENKSSSSHHDSGDSVSDGWYQGGGYSSTLYLFLKLYDWGGRISGKFIGINSCVSSNLVAICSKHIHIYTSKRKDQSFIENVSIGLVVLYASLMTPIIVDPKNTGQQRQAPIDYNVANAIYGGLMEYCLDVCDCCYNCNDGGHIITQLQRLLKIIYLTVQFPDTKKAIRSKEQELMAKVERVKDRLPYLFSCVPMIEKIINAVSTTTTTTTTTTRGNDNNDNNSTKNNNNKEFPTCECCSEKCNTKNKMSKKCSFCRSVIYCSSDCLQKNWPLHQKQCVIIRKYPAPKSKITIVEEGKEIFTEQIQKILLQASLKGFSILYCLVVIDMAESTPLLRTLTMEQFIQSYHINMAPDDDDILQKSKEIFERNKNDGSLTVSMIGFTEVGLSISVLTFPPDSVPMHLFDHSSDVQHTIETDRWPAAQRDVAGKSLLNADDGLKKLQSNPQLWQASLLKLMKP</sequence>
<evidence type="ECO:0000256" key="1">
    <source>
        <dbReference type="ARBA" id="ARBA00022723"/>
    </source>
</evidence>
<dbReference type="PROSITE" id="PS01360">
    <property type="entry name" value="ZF_MYND_1"/>
    <property type="match status" value="1"/>
</dbReference>
<keyword evidence="3" id="KW-0862">Zinc</keyword>
<keyword evidence="2 4" id="KW-0863">Zinc-finger</keyword>
<evidence type="ECO:0000256" key="5">
    <source>
        <dbReference type="SAM" id="MobiDB-lite"/>
    </source>
</evidence>
<dbReference type="KEGG" id="fcy:FRACYDRAFT_241422"/>
<dbReference type="InParanoid" id="A0A1E7FA19"/>
<dbReference type="OrthoDB" id="432970at2759"/>
<keyword evidence="8" id="KW-1185">Reference proteome</keyword>
<dbReference type="PROSITE" id="PS50865">
    <property type="entry name" value="ZF_MYND_2"/>
    <property type="match status" value="1"/>
</dbReference>
<protein>
    <recommendedName>
        <fullName evidence="6">MYND-type domain-containing protein</fullName>
    </recommendedName>
</protein>
<dbReference type="SUPFAM" id="SSF144232">
    <property type="entry name" value="HIT/MYND zinc finger-like"/>
    <property type="match status" value="1"/>
</dbReference>
<dbReference type="GO" id="GO:0008270">
    <property type="term" value="F:zinc ion binding"/>
    <property type="evidence" value="ECO:0007669"/>
    <property type="project" value="UniProtKB-KW"/>
</dbReference>
<accession>A0A1E7FA19</accession>
<proteinExistence type="predicted"/>